<proteinExistence type="predicted"/>
<accession>A0AAD7THP9</accession>
<keyword evidence="2" id="KW-1185">Reference proteome</keyword>
<gene>
    <name evidence="1" type="ORF">ONZ51_g12758</name>
</gene>
<reference evidence="1" key="1">
    <citation type="submission" date="2022-11" db="EMBL/GenBank/DDBJ databases">
        <title>Genome Sequence of Cubamyces cubensis.</title>
        <authorList>
            <person name="Buettner E."/>
        </authorList>
    </citation>
    <scope>NUCLEOTIDE SEQUENCE</scope>
    <source>
        <strain evidence="1">MPL-01</strain>
    </source>
</reference>
<name>A0AAD7THP9_9APHY</name>
<evidence type="ECO:0000313" key="1">
    <source>
        <dbReference type="EMBL" id="KAJ8454905.1"/>
    </source>
</evidence>
<comment type="caution">
    <text evidence="1">The sequence shown here is derived from an EMBL/GenBank/DDBJ whole genome shotgun (WGS) entry which is preliminary data.</text>
</comment>
<organism evidence="1 2">
    <name type="scientific">Trametes cubensis</name>
    <dbReference type="NCBI Taxonomy" id="1111947"/>
    <lineage>
        <taxon>Eukaryota</taxon>
        <taxon>Fungi</taxon>
        <taxon>Dikarya</taxon>
        <taxon>Basidiomycota</taxon>
        <taxon>Agaricomycotina</taxon>
        <taxon>Agaricomycetes</taxon>
        <taxon>Polyporales</taxon>
        <taxon>Polyporaceae</taxon>
        <taxon>Trametes</taxon>
    </lineage>
</organism>
<sequence length="181" mass="20967">MASLRFLEATCEELLHAVREPAHTGVLGCLVALELMREDFLRYSEDWRNRRGEWEATLERFLTAFEAFAMTAAESEEVLSAIDRLERALAGPVIDPSLARATRRRLYKIARDARAARANLLRARLDLLSQRAEAIQHIVFRLHPTPAEDVIRARGVLEGVSRLEQEWLRESYQDWELLRRE</sequence>
<evidence type="ECO:0000313" key="2">
    <source>
        <dbReference type="Proteomes" id="UP001215151"/>
    </source>
</evidence>
<protein>
    <submittedName>
        <fullName evidence="1">Uncharacterized protein</fullName>
    </submittedName>
</protein>
<dbReference type="Proteomes" id="UP001215151">
    <property type="component" value="Unassembled WGS sequence"/>
</dbReference>
<dbReference type="AlphaFoldDB" id="A0AAD7THP9"/>
<dbReference type="EMBL" id="JAPEVG010000862">
    <property type="protein sequence ID" value="KAJ8454905.1"/>
    <property type="molecule type" value="Genomic_DNA"/>
</dbReference>